<organism evidence="1 2">
    <name type="scientific">Batillaria attramentaria</name>
    <dbReference type="NCBI Taxonomy" id="370345"/>
    <lineage>
        <taxon>Eukaryota</taxon>
        <taxon>Metazoa</taxon>
        <taxon>Spiralia</taxon>
        <taxon>Lophotrochozoa</taxon>
        <taxon>Mollusca</taxon>
        <taxon>Gastropoda</taxon>
        <taxon>Caenogastropoda</taxon>
        <taxon>Sorbeoconcha</taxon>
        <taxon>Cerithioidea</taxon>
        <taxon>Batillariidae</taxon>
        <taxon>Batillaria</taxon>
    </lineage>
</organism>
<evidence type="ECO:0000313" key="1">
    <source>
        <dbReference type="EMBL" id="KAK7494556.1"/>
    </source>
</evidence>
<gene>
    <name evidence="1" type="ORF">BaRGS_00014209</name>
</gene>
<dbReference type="Proteomes" id="UP001519460">
    <property type="component" value="Unassembled WGS sequence"/>
</dbReference>
<comment type="caution">
    <text evidence="1">The sequence shown here is derived from an EMBL/GenBank/DDBJ whole genome shotgun (WGS) entry which is preliminary data.</text>
</comment>
<proteinExistence type="predicted"/>
<accession>A0ABD0L5N3</accession>
<evidence type="ECO:0000313" key="2">
    <source>
        <dbReference type="Proteomes" id="UP001519460"/>
    </source>
</evidence>
<keyword evidence="2" id="KW-1185">Reference proteome</keyword>
<dbReference type="AlphaFoldDB" id="A0ABD0L5N3"/>
<sequence>MVAASTSSCPQAVAVSAKSVLTMSVQLRYACSVPNPTNEGPLFLVVVCAVCVSAVCRHRLTPESRLGDFQSHASSLCVTVVFAVLNALNRRFGLASNTPHTFCCKSDYLPT</sequence>
<reference evidence="1 2" key="1">
    <citation type="journal article" date="2023" name="Sci. Data">
        <title>Genome assembly of the Korean intertidal mud-creeper Batillaria attramentaria.</title>
        <authorList>
            <person name="Patra A.K."/>
            <person name="Ho P.T."/>
            <person name="Jun S."/>
            <person name="Lee S.J."/>
            <person name="Kim Y."/>
            <person name="Won Y.J."/>
        </authorList>
    </citation>
    <scope>NUCLEOTIDE SEQUENCE [LARGE SCALE GENOMIC DNA]</scope>
    <source>
        <strain evidence="1">Wonlab-2016</strain>
    </source>
</reference>
<name>A0ABD0L5N3_9CAEN</name>
<protein>
    <submittedName>
        <fullName evidence="1">Uncharacterized protein</fullName>
    </submittedName>
</protein>
<dbReference type="EMBL" id="JACVVK020000082">
    <property type="protein sequence ID" value="KAK7494556.1"/>
    <property type="molecule type" value="Genomic_DNA"/>
</dbReference>